<dbReference type="SUPFAM" id="SSF54928">
    <property type="entry name" value="RNA-binding domain, RBD"/>
    <property type="match status" value="1"/>
</dbReference>
<dbReference type="SMART" id="SM00367">
    <property type="entry name" value="LRR_CC"/>
    <property type="match status" value="3"/>
</dbReference>
<keyword evidence="5" id="KW-0732">Signal</keyword>
<feature type="region of interest" description="Disordered" evidence="4">
    <location>
        <begin position="158"/>
        <end position="177"/>
    </location>
</feature>
<organism evidence="8 9">
    <name type="scientific">Frieseomelitta varia</name>
    <dbReference type="NCBI Taxonomy" id="561572"/>
    <lineage>
        <taxon>Eukaryota</taxon>
        <taxon>Metazoa</taxon>
        <taxon>Ecdysozoa</taxon>
        <taxon>Arthropoda</taxon>
        <taxon>Hexapoda</taxon>
        <taxon>Insecta</taxon>
        <taxon>Pterygota</taxon>
        <taxon>Neoptera</taxon>
        <taxon>Endopterygota</taxon>
        <taxon>Hymenoptera</taxon>
        <taxon>Apocrita</taxon>
        <taxon>Aculeata</taxon>
        <taxon>Apoidea</taxon>
        <taxon>Anthophila</taxon>
        <taxon>Apidae</taxon>
        <taxon>Frieseomelitta</taxon>
    </lineage>
</organism>
<proteinExistence type="predicted"/>
<dbReference type="Gene3D" id="3.30.70.330">
    <property type="match status" value="1"/>
</dbReference>
<keyword evidence="2 3" id="KW-0694">RNA-binding</keyword>
<dbReference type="GO" id="GO:0031146">
    <property type="term" value="P:SCF-dependent proteasomal ubiquitin-dependent protein catabolic process"/>
    <property type="evidence" value="ECO:0007669"/>
    <property type="project" value="TreeGrafter"/>
</dbReference>
<dbReference type="Pfam" id="PF00646">
    <property type="entry name" value="F-box"/>
    <property type="match status" value="1"/>
</dbReference>
<dbReference type="SUPFAM" id="SSF81383">
    <property type="entry name" value="F-box domain"/>
    <property type="match status" value="1"/>
</dbReference>
<dbReference type="InterPro" id="IPR032675">
    <property type="entry name" value="LRR_dom_sf"/>
</dbReference>
<comment type="caution">
    <text evidence="8">The sequence shown here is derived from an EMBL/GenBank/DDBJ whole genome shotgun (WGS) entry which is preliminary data.</text>
</comment>
<evidence type="ECO:0008006" key="10">
    <source>
        <dbReference type="Google" id="ProtNLM"/>
    </source>
</evidence>
<feature type="compositionally biased region" description="Basic residues" evidence="4">
    <location>
        <begin position="158"/>
        <end position="171"/>
    </location>
</feature>
<feature type="signal peptide" evidence="5">
    <location>
        <begin position="1"/>
        <end position="22"/>
    </location>
</feature>
<evidence type="ECO:0000256" key="2">
    <source>
        <dbReference type="ARBA" id="ARBA00022884"/>
    </source>
</evidence>
<feature type="chain" id="PRO_5032394163" description="RNA-binding protein EEED8.10" evidence="5">
    <location>
        <begin position="23"/>
        <end position="607"/>
    </location>
</feature>
<dbReference type="CDD" id="cd00590">
    <property type="entry name" value="RRM_SF"/>
    <property type="match status" value="1"/>
</dbReference>
<dbReference type="SUPFAM" id="SSF52047">
    <property type="entry name" value="RNI-like"/>
    <property type="match status" value="1"/>
</dbReference>
<dbReference type="InterPro" id="IPR036047">
    <property type="entry name" value="F-box-like_dom_sf"/>
</dbReference>
<dbReference type="Gene3D" id="1.20.1280.50">
    <property type="match status" value="1"/>
</dbReference>
<evidence type="ECO:0000256" key="4">
    <source>
        <dbReference type="SAM" id="MobiDB-lite"/>
    </source>
</evidence>
<dbReference type="PANTHER" id="PTHR13318">
    <property type="entry name" value="PARTNER OF PAIRED, ISOFORM B-RELATED"/>
    <property type="match status" value="1"/>
</dbReference>
<keyword evidence="1" id="KW-0833">Ubl conjugation pathway</keyword>
<dbReference type="EMBL" id="WNWW01000085">
    <property type="protein sequence ID" value="KAF3430281.1"/>
    <property type="molecule type" value="Genomic_DNA"/>
</dbReference>
<dbReference type="SMART" id="SM00360">
    <property type="entry name" value="RRM"/>
    <property type="match status" value="1"/>
</dbReference>
<sequence length="607" mass="69404">MRKQQHCPYFLILITSTRSAIGQVTQNTWNTAKHWPNGATLWNNKDRKSECCYVMEKTSFTIFTSTTGDGVTDRKIFVSNLARRTTFSDLIKLFSKYGEVKCCFLRRNPGNRNNYALVTFNSLKAAISARNAGRVILHGRNLKILAANPCLQRKNVKSKRKKNVKKHKSKSNKVSNDVTCNQGYRENEISIHKLNDDCLMHIFSHLPIIDRIRIERVCKRWKALIKESWYNMKRLDLRHSMWGSLADRKRKKISLCILREILLRCGSYLNEVDLSFVPYYLHQYTVTLIGKLCRNLEIINITGLCVSRSGIRPFIDNCHNITKLSVGLVTYACDRDLKKLFQMNPKLRYFEAYLTPITGRCLLHLPTDTIEEVVLDCCQYLEEICVLEAIIKLKRIKAFTINECDCISGNIFRFLGTYCKNLETLKICHVPSTSYFLTTDTLHITLLSNLKALTVSENKVITDEFLFSLVTTCQNLTYLDISTCSGISNYGMAAIATFSELEVLIMNDMPRVTKVHLCDASNLKRIECRRSKFMDRVIINLIKSAPQLRVLDLSESLSITNRTLEEAAGITVSRTNNIILKIFVGGTSVDLSTFNNVSPFLQIVIAL</sequence>
<gene>
    <name evidence="8" type="ORF">E2986_06850</name>
</gene>
<dbReference type="InterPro" id="IPR035979">
    <property type="entry name" value="RBD_domain_sf"/>
</dbReference>
<keyword evidence="9" id="KW-1185">Reference proteome</keyword>
<dbReference type="GO" id="GO:0019005">
    <property type="term" value="C:SCF ubiquitin ligase complex"/>
    <property type="evidence" value="ECO:0007669"/>
    <property type="project" value="TreeGrafter"/>
</dbReference>
<dbReference type="PANTHER" id="PTHR13318:SF247">
    <property type="entry name" value="GH16156P"/>
    <property type="match status" value="1"/>
</dbReference>
<dbReference type="SMART" id="SM00256">
    <property type="entry name" value="FBOX"/>
    <property type="match status" value="1"/>
</dbReference>
<dbReference type="GO" id="GO:0003723">
    <property type="term" value="F:RNA binding"/>
    <property type="evidence" value="ECO:0007669"/>
    <property type="project" value="UniProtKB-UniRule"/>
</dbReference>
<feature type="domain" description="F-box" evidence="7">
    <location>
        <begin position="188"/>
        <end position="232"/>
    </location>
</feature>
<dbReference type="PROSITE" id="PS50102">
    <property type="entry name" value="RRM"/>
    <property type="match status" value="1"/>
</dbReference>
<dbReference type="Proteomes" id="UP000655588">
    <property type="component" value="Unassembled WGS sequence"/>
</dbReference>
<dbReference type="AlphaFoldDB" id="A0A833SEI1"/>
<dbReference type="InterPro" id="IPR000504">
    <property type="entry name" value="RRM_dom"/>
</dbReference>
<evidence type="ECO:0000313" key="8">
    <source>
        <dbReference type="EMBL" id="KAF3430281.1"/>
    </source>
</evidence>
<evidence type="ECO:0000256" key="1">
    <source>
        <dbReference type="ARBA" id="ARBA00022786"/>
    </source>
</evidence>
<dbReference type="InterPro" id="IPR006553">
    <property type="entry name" value="Leu-rich_rpt_Cys-con_subtyp"/>
</dbReference>
<protein>
    <recommendedName>
        <fullName evidence="10">RNA-binding protein EEED8.10</fullName>
    </recommendedName>
</protein>
<dbReference type="Gene3D" id="3.80.10.10">
    <property type="entry name" value="Ribonuclease Inhibitor"/>
    <property type="match status" value="1"/>
</dbReference>
<feature type="domain" description="RRM" evidence="6">
    <location>
        <begin position="74"/>
        <end position="149"/>
    </location>
</feature>
<evidence type="ECO:0000259" key="6">
    <source>
        <dbReference type="PROSITE" id="PS50102"/>
    </source>
</evidence>
<dbReference type="Pfam" id="PF00076">
    <property type="entry name" value="RRM_1"/>
    <property type="match status" value="1"/>
</dbReference>
<name>A0A833SEI1_9HYME</name>
<dbReference type="PROSITE" id="PS50181">
    <property type="entry name" value="FBOX"/>
    <property type="match status" value="1"/>
</dbReference>
<evidence type="ECO:0000313" key="9">
    <source>
        <dbReference type="Proteomes" id="UP000655588"/>
    </source>
</evidence>
<evidence type="ECO:0000259" key="7">
    <source>
        <dbReference type="PROSITE" id="PS50181"/>
    </source>
</evidence>
<reference evidence="8" key="1">
    <citation type="submission" date="2019-11" db="EMBL/GenBank/DDBJ databases">
        <title>The nuclear and mitochondrial genomes of Frieseomelitta varia - a highly eusocial stingless bee (Meliponini) with a permanently sterile worker caste.</title>
        <authorList>
            <person name="Freitas F.C.P."/>
            <person name="Lourenco A.P."/>
            <person name="Nunes F.M.F."/>
            <person name="Paschoal A.R."/>
            <person name="Abreu F.C.P."/>
            <person name="Barbin F.O."/>
            <person name="Bataglia L."/>
            <person name="Cardoso-Junior C.A.M."/>
            <person name="Cervoni M.S."/>
            <person name="Silva S.R."/>
            <person name="Dalarmi F."/>
            <person name="Del Lama M.A."/>
            <person name="Depintor T.S."/>
            <person name="Ferreira K.M."/>
            <person name="Goria P.S."/>
            <person name="Jaskot M.C."/>
            <person name="Lago D.C."/>
            <person name="Luna-Lucena D."/>
            <person name="Moda L.M."/>
            <person name="Nascimento L."/>
            <person name="Pedrino M."/>
            <person name="Rabico F.O."/>
            <person name="Sanches F.C."/>
            <person name="Santos D.E."/>
            <person name="Santos C.G."/>
            <person name="Vieira J."/>
            <person name="Lopes T.F."/>
            <person name="Barchuk A.R."/>
            <person name="Hartfelder K."/>
            <person name="Simoes Z.L.P."/>
            <person name="Bitondi M.M.G."/>
            <person name="Pinheiro D.G."/>
        </authorList>
    </citation>
    <scope>NUCLEOTIDE SEQUENCE</scope>
    <source>
        <strain evidence="8">USP_RPSP 00005682</strain>
        <tissue evidence="8">Whole individual</tissue>
    </source>
</reference>
<dbReference type="InterPro" id="IPR012677">
    <property type="entry name" value="Nucleotide-bd_a/b_plait_sf"/>
</dbReference>
<evidence type="ECO:0000256" key="5">
    <source>
        <dbReference type="SAM" id="SignalP"/>
    </source>
</evidence>
<accession>A0A833SEI1</accession>
<dbReference type="InterPro" id="IPR001810">
    <property type="entry name" value="F-box_dom"/>
</dbReference>
<evidence type="ECO:0000256" key="3">
    <source>
        <dbReference type="PROSITE-ProRule" id="PRU00176"/>
    </source>
</evidence>